<keyword evidence="6" id="KW-1185">Reference proteome</keyword>
<dbReference type="InterPro" id="IPR010569">
    <property type="entry name" value="Myotubularin-like_Pase_dom"/>
</dbReference>
<dbReference type="InterPro" id="IPR029021">
    <property type="entry name" value="Prot-tyrosine_phosphatase-like"/>
</dbReference>
<feature type="active site" description="Phosphocysteine intermediate" evidence="1">
    <location>
        <position position="512"/>
    </location>
</feature>
<gene>
    <name evidence="5" type="ORF">FCALED_LOCUS10562</name>
</gene>
<dbReference type="GO" id="GO:0016020">
    <property type="term" value="C:membrane"/>
    <property type="evidence" value="ECO:0007669"/>
    <property type="project" value="TreeGrafter"/>
</dbReference>
<dbReference type="EMBL" id="CAJVPQ010003941">
    <property type="protein sequence ID" value="CAG8640924.1"/>
    <property type="molecule type" value="Genomic_DNA"/>
</dbReference>
<organism evidence="5 6">
    <name type="scientific">Funneliformis caledonium</name>
    <dbReference type="NCBI Taxonomy" id="1117310"/>
    <lineage>
        <taxon>Eukaryota</taxon>
        <taxon>Fungi</taxon>
        <taxon>Fungi incertae sedis</taxon>
        <taxon>Mucoromycota</taxon>
        <taxon>Glomeromycotina</taxon>
        <taxon>Glomeromycetes</taxon>
        <taxon>Glomerales</taxon>
        <taxon>Glomeraceae</taxon>
        <taxon>Funneliformis</taxon>
    </lineage>
</organism>
<accession>A0A9N9GX40</accession>
<dbReference type="Pfam" id="PF06602">
    <property type="entry name" value="Myotub-related"/>
    <property type="match status" value="2"/>
</dbReference>
<dbReference type="InterPro" id="IPR030564">
    <property type="entry name" value="Myotubularin"/>
</dbReference>
<reference evidence="5" key="1">
    <citation type="submission" date="2021-06" db="EMBL/GenBank/DDBJ databases">
        <authorList>
            <person name="Kallberg Y."/>
            <person name="Tangrot J."/>
            <person name="Rosling A."/>
        </authorList>
    </citation>
    <scope>NUCLEOTIDE SEQUENCE</scope>
    <source>
        <strain evidence="5">UK204</strain>
    </source>
</reference>
<proteinExistence type="predicted"/>
<dbReference type="GO" id="GO:0046856">
    <property type="term" value="P:phosphatidylinositol dephosphorylation"/>
    <property type="evidence" value="ECO:0007669"/>
    <property type="project" value="TreeGrafter"/>
</dbReference>
<comment type="caution">
    <text evidence="5">The sequence shown here is derived from an EMBL/GenBank/DDBJ whole genome shotgun (WGS) entry which is preliminary data.</text>
</comment>
<feature type="binding site" evidence="2">
    <location>
        <begin position="447"/>
        <end position="448"/>
    </location>
    <ligand>
        <name>substrate</name>
    </ligand>
</feature>
<feature type="compositionally biased region" description="Polar residues" evidence="3">
    <location>
        <begin position="1059"/>
        <end position="1073"/>
    </location>
</feature>
<dbReference type="SUPFAM" id="SSF52799">
    <property type="entry name" value="(Phosphotyrosine protein) phosphatases II"/>
    <property type="match status" value="1"/>
</dbReference>
<feature type="compositionally biased region" description="Polar residues" evidence="3">
    <location>
        <begin position="988"/>
        <end position="1023"/>
    </location>
</feature>
<evidence type="ECO:0000256" key="3">
    <source>
        <dbReference type="SAM" id="MobiDB-lite"/>
    </source>
</evidence>
<dbReference type="Proteomes" id="UP000789570">
    <property type="component" value="Unassembled WGS sequence"/>
</dbReference>
<protein>
    <submittedName>
        <fullName evidence="5">7479_t:CDS:1</fullName>
    </submittedName>
</protein>
<evidence type="ECO:0000313" key="5">
    <source>
        <dbReference type="EMBL" id="CAG8640924.1"/>
    </source>
</evidence>
<feature type="binding site" evidence="2">
    <location>
        <begin position="512"/>
        <end position="518"/>
    </location>
    <ligand>
        <name>substrate</name>
    </ligand>
</feature>
<sequence>MGISLENTKRNLPLGIELLPGETVEILETTTSIKLFEATVEGGFTECGDVGIGELYNLTDIINESTMLVTNYRICYQPMKNLSKSLYSSTSSMSSIVETSHPRTVQIPHLSIAQIDESQKNQIIISLKLSPLKYLIKFSKPKPKPSNNNGNGLIHNRANANSLCHDFSFILKKFIRPNSIESVFAFRMGESEEKIFEELFGGISSEEEVDDDFLRRGLDKNVYRRYHKLGWSNGYKIQKEFGRMQMSKDSWSIASYNDDFSLSPTYPKDFILPSRILKKDAIFACESFDTSAKSDSYEISTALQSSPEFFQKLVKFRKNGRFPIICWKRGHHVLMRSGQPMVSILGWRGIEDELLIKEVLKAVNEEQQQHIVNISKYYSSKISNGKYDKFPHKKYNGLQEKCTNTKICILDARSYSAAFSNGLACGGYEKCENYPPNTTLQFLGLSNIHAISASHSSLLSAIATHASSSKWFSVLESTGWLGHVADLLKAAGGKDGVVGKIVEEDASVLVHCTDGWDRTTQLVSLSQIMLDPFYRTIKGFQVLIEKEWIAHGHPFRARGDLPTNIRNDDSLITPREEEQSSTRPNCQQPLAVQSAPAPVFLLFLTCLHHLLQQFPSSFEYNDFLLLCLARAAAGNSPYGDFLCNSECEREYVRLRERTKSIWSWVREHKQWFRNPRYDQNTKYDNQNNIGVWFDDKWKKEVLRPDTGARFITLWNEYYFPKDNFSITLLSIPPGYEIPFPTGLVATSRSCHSSEYALIKLLMKSKERRIAEKVWKIWRSFVLEKKNNQLLSIKKLDGDDDINNVENDEMEVELMGASVWHDSNIVVTDKKDISKQSKENSIIDDNAESKFLLVMSPEKSKIHDNHHKNYFNVPSPTYLSPSLSELLPAKEDYFSEEEEPKPVYPANKGEEERSSSSPQQWVYLCRQNQKLDDSKDSSQTLAELLKEAQLDDHYLCQSKCRDSKIIVDLLTEAQLDNDSLLPKQRNISASSNPLLSKQRNTSASNNSLSLKQRNMPTSNISLSSRQRHMSNIDDNSLSPKQRNVSTNDNNSLPKQREMSTNKGISPTSPSRNCRNSIRTNHFTEPNCDLISNEINSNIGLNSVENDLTEFVLV</sequence>
<feature type="region of interest" description="Disordered" evidence="3">
    <location>
        <begin position="988"/>
        <end position="1073"/>
    </location>
</feature>
<dbReference type="CDD" id="cd14507">
    <property type="entry name" value="PTP-MTM-like"/>
    <property type="match status" value="1"/>
</dbReference>
<dbReference type="PROSITE" id="PS00383">
    <property type="entry name" value="TYR_PHOSPHATASE_1"/>
    <property type="match status" value="1"/>
</dbReference>
<evidence type="ECO:0000313" key="6">
    <source>
        <dbReference type="Proteomes" id="UP000789570"/>
    </source>
</evidence>
<evidence type="ECO:0000256" key="1">
    <source>
        <dbReference type="PIRSR" id="PIRSR630564-1"/>
    </source>
</evidence>
<dbReference type="PANTHER" id="PTHR10807">
    <property type="entry name" value="MYOTUBULARIN-RELATED"/>
    <property type="match status" value="1"/>
</dbReference>
<feature type="domain" description="Myotubularin phosphatase" evidence="4">
    <location>
        <begin position="231"/>
        <end position="718"/>
    </location>
</feature>
<dbReference type="GO" id="GO:0005737">
    <property type="term" value="C:cytoplasm"/>
    <property type="evidence" value="ECO:0007669"/>
    <property type="project" value="TreeGrafter"/>
</dbReference>
<dbReference type="PROSITE" id="PS51339">
    <property type="entry name" value="PPASE_MYOTUBULARIN"/>
    <property type="match status" value="1"/>
</dbReference>
<dbReference type="AlphaFoldDB" id="A0A9N9GX40"/>
<dbReference type="InterPro" id="IPR016130">
    <property type="entry name" value="Tyr_Pase_AS"/>
</dbReference>
<name>A0A9N9GX40_9GLOM</name>
<evidence type="ECO:0000259" key="4">
    <source>
        <dbReference type="PROSITE" id="PS51339"/>
    </source>
</evidence>
<feature type="region of interest" description="Disordered" evidence="3">
    <location>
        <begin position="893"/>
        <end position="918"/>
    </location>
</feature>
<feature type="compositionally biased region" description="Polar residues" evidence="3">
    <location>
        <begin position="1031"/>
        <end position="1052"/>
    </location>
</feature>
<dbReference type="GO" id="GO:0004438">
    <property type="term" value="F:phosphatidylinositol-3-phosphate phosphatase activity"/>
    <property type="evidence" value="ECO:0007669"/>
    <property type="project" value="TreeGrafter"/>
</dbReference>
<dbReference type="OrthoDB" id="271628at2759"/>
<evidence type="ECO:0000256" key="2">
    <source>
        <dbReference type="PIRSR" id="PIRSR630564-2"/>
    </source>
</evidence>